<dbReference type="InterPro" id="IPR037272">
    <property type="entry name" value="SNS_sf"/>
</dbReference>
<feature type="binding site" evidence="8">
    <location>
        <position position="67"/>
    </location>
    <ligand>
        <name>Na(+)</name>
        <dbReference type="ChEBI" id="CHEBI:29101"/>
        <label>1</label>
    </ligand>
</feature>
<dbReference type="Proteomes" id="UP000594454">
    <property type="component" value="Chromosome 2"/>
</dbReference>
<accession>A0A7R8UL76</accession>
<dbReference type="GO" id="GO:0046872">
    <property type="term" value="F:metal ion binding"/>
    <property type="evidence" value="ECO:0007669"/>
    <property type="project" value="UniProtKB-KW"/>
</dbReference>
<feature type="transmembrane region" description="Helical" evidence="10">
    <location>
        <begin position="428"/>
        <end position="449"/>
    </location>
</feature>
<reference evidence="11 12" key="1">
    <citation type="submission" date="2020-11" db="EMBL/GenBank/DDBJ databases">
        <authorList>
            <person name="Wallbank WR R."/>
            <person name="Pardo Diaz C."/>
            <person name="Kozak K."/>
            <person name="Martin S."/>
            <person name="Jiggins C."/>
            <person name="Moest M."/>
            <person name="Warren A I."/>
            <person name="Generalovic N T."/>
            <person name="Byers J.R.P. K."/>
            <person name="Montejo-Kovacevich G."/>
            <person name="Yen C E."/>
        </authorList>
    </citation>
    <scope>NUCLEOTIDE SEQUENCE [LARGE SCALE GENOMIC DNA]</scope>
</reference>
<feature type="transmembrane region" description="Helical" evidence="10">
    <location>
        <begin position="502"/>
        <end position="521"/>
    </location>
</feature>
<evidence type="ECO:0000256" key="3">
    <source>
        <dbReference type="ARBA" id="ARBA00022448"/>
    </source>
</evidence>
<feature type="region of interest" description="Disordered" evidence="9">
    <location>
        <begin position="704"/>
        <end position="733"/>
    </location>
</feature>
<feature type="transmembrane region" description="Helical" evidence="10">
    <location>
        <begin position="366"/>
        <end position="388"/>
    </location>
</feature>
<feature type="compositionally biased region" description="Polar residues" evidence="9">
    <location>
        <begin position="705"/>
        <end position="718"/>
    </location>
</feature>
<feature type="region of interest" description="Disordered" evidence="9">
    <location>
        <begin position="635"/>
        <end position="676"/>
    </location>
</feature>
<dbReference type="AlphaFoldDB" id="A0A7R8UL76"/>
<evidence type="ECO:0000256" key="9">
    <source>
        <dbReference type="SAM" id="MobiDB-lite"/>
    </source>
</evidence>
<dbReference type="InParanoid" id="A0A7R8UL76"/>
<evidence type="ECO:0000256" key="10">
    <source>
        <dbReference type="SAM" id="Phobius"/>
    </source>
</evidence>
<dbReference type="GO" id="GO:0015375">
    <property type="term" value="F:glycine:sodium symporter activity"/>
    <property type="evidence" value="ECO:0007669"/>
    <property type="project" value="TreeGrafter"/>
</dbReference>
<feature type="transmembrane region" description="Helical" evidence="10">
    <location>
        <begin position="51"/>
        <end position="71"/>
    </location>
</feature>
<feature type="compositionally biased region" description="Polar residues" evidence="9">
    <location>
        <begin position="596"/>
        <end position="614"/>
    </location>
</feature>
<dbReference type="PANTHER" id="PTHR11616">
    <property type="entry name" value="SODIUM/CHLORIDE DEPENDENT TRANSPORTER"/>
    <property type="match status" value="1"/>
</dbReference>
<name>A0A7R8UL76_HERIL</name>
<keyword evidence="12" id="KW-1185">Reference proteome</keyword>
<dbReference type="Pfam" id="PF00209">
    <property type="entry name" value="SNF"/>
    <property type="match status" value="1"/>
</dbReference>
<dbReference type="InterPro" id="IPR000175">
    <property type="entry name" value="Na/ntran_symport"/>
</dbReference>
<evidence type="ECO:0000256" key="8">
    <source>
        <dbReference type="PIRSR" id="PIRSR600175-1"/>
    </source>
</evidence>
<feature type="compositionally biased region" description="Basic and acidic residues" evidence="9">
    <location>
        <begin position="660"/>
        <end position="676"/>
    </location>
</feature>
<feature type="transmembrane region" description="Helical" evidence="10">
    <location>
        <begin position="310"/>
        <end position="329"/>
    </location>
</feature>
<keyword evidence="6 10" id="KW-1133">Transmembrane helix</keyword>
<feature type="transmembrane region" description="Helical" evidence="10">
    <location>
        <begin position="83"/>
        <end position="108"/>
    </location>
</feature>
<feature type="binding site" evidence="8">
    <location>
        <position position="63"/>
    </location>
    <ligand>
        <name>Na(+)</name>
        <dbReference type="ChEBI" id="CHEBI:29101"/>
        <label>1</label>
    </ligand>
</feature>
<evidence type="ECO:0000313" key="11">
    <source>
        <dbReference type="EMBL" id="CAD7082087.1"/>
    </source>
</evidence>
<protein>
    <submittedName>
        <fullName evidence="11">Uncharacterized protein</fullName>
    </submittedName>
</protein>
<feature type="binding site" evidence="8">
    <location>
        <position position="316"/>
    </location>
    <ligand>
        <name>Na(+)</name>
        <dbReference type="ChEBI" id="CHEBI:29101"/>
        <label>1</label>
    </ligand>
</feature>
<feature type="transmembrane region" description="Helical" evidence="10">
    <location>
        <begin position="400"/>
        <end position="422"/>
    </location>
</feature>
<feature type="region of interest" description="Disordered" evidence="9">
    <location>
        <begin position="596"/>
        <end position="615"/>
    </location>
</feature>
<comment type="similarity">
    <text evidence="2">Belongs to the sodium:neurotransmitter symporter (SNF) (TC 2.A.22) family.</text>
</comment>
<evidence type="ECO:0000256" key="2">
    <source>
        <dbReference type="ARBA" id="ARBA00006459"/>
    </source>
</evidence>
<feature type="transmembrane region" description="Helical" evidence="10">
    <location>
        <begin position="277"/>
        <end position="301"/>
    </location>
</feature>
<feature type="transmembrane region" description="Helical" evidence="10">
    <location>
        <begin position="128"/>
        <end position="153"/>
    </location>
</feature>
<dbReference type="OrthoDB" id="6581954at2759"/>
<feature type="transmembrane region" description="Helical" evidence="10">
    <location>
        <begin position="230"/>
        <end position="248"/>
    </location>
</feature>
<evidence type="ECO:0000256" key="5">
    <source>
        <dbReference type="ARBA" id="ARBA00022847"/>
    </source>
</evidence>
<keyword evidence="4 10" id="KW-0812">Transmembrane</keyword>
<keyword evidence="8" id="KW-0915">Sodium</keyword>
<sequence>MVLKCENKRRTAKEYLPLDMDLRTEKYLMDYYYIAHYEEPFRYYRKTKCSIFRGLLMCLCLSVTYANIVRFPRELEKYGCAFLVPYFVFIFLVGLPIILLEVSIGQFLGQGAGSSWRASPIMKGACIVGRMASCLGAIWVSLEAVIALVYIVLITYKKIPFNECVQGVKISEIGYSQRVLSGGDCLNETIFTPVWNYAFYFALLASGLAAIWIVSVICSHNAKIFRRITFFTGLLTFALLVATTGWEIDRTLRKTGFPEWWIFNENLFAESTIWFDGLIQVLFGTYIGFGALPVMTGCFLYKGDAVRTSIVYICFNLLINAIGVILFMIQFDNDISKVSTIYPELKPLTAVYEKALTEVGLFETRILPALIYGLVVLSAIITTTIAVYSVSKLLPRHTIYILGLVTLCLSVVALFCPEYMVARVLDSRIVGTLIIIALVFDIIATTWIYGGKNIYLDLEFAIGRPIFKHWVGFWYIAPAILTGILVWWCVGDDELDLLSIYIPRWAPIILALIVIVGAAIAEISKQVDYNFFGMICEAAKAAKEWGPADPLARHAWKQWRAVCQDTGRKDFTLRRRGTRDYTNSIKRGQYSTNKYNVNNWKNSPTGTSSPNYSGSMFGDSAIEEDLSVGKYSGMHQQFGAHGTDNNGIKPTRHSSRSRYTSRDKPSSHGSDTNHKEILYVRRLSTDSNNKTTITITPTADIVTYPSDQTRGRTSSNMSPHVDSRMDRHAHHHHDVDGDHICWRKFSVNSEEYSTEL</sequence>
<evidence type="ECO:0000256" key="7">
    <source>
        <dbReference type="ARBA" id="ARBA00023136"/>
    </source>
</evidence>
<keyword evidence="3" id="KW-0813">Transport</keyword>
<organism evidence="11 12">
    <name type="scientific">Hermetia illucens</name>
    <name type="common">Black soldier fly</name>
    <dbReference type="NCBI Taxonomy" id="343691"/>
    <lineage>
        <taxon>Eukaryota</taxon>
        <taxon>Metazoa</taxon>
        <taxon>Ecdysozoa</taxon>
        <taxon>Arthropoda</taxon>
        <taxon>Hexapoda</taxon>
        <taxon>Insecta</taxon>
        <taxon>Pterygota</taxon>
        <taxon>Neoptera</taxon>
        <taxon>Endopterygota</taxon>
        <taxon>Diptera</taxon>
        <taxon>Brachycera</taxon>
        <taxon>Stratiomyomorpha</taxon>
        <taxon>Stratiomyidae</taxon>
        <taxon>Hermetiinae</taxon>
        <taxon>Hermetia</taxon>
    </lineage>
</organism>
<evidence type="ECO:0000256" key="4">
    <source>
        <dbReference type="ARBA" id="ARBA00022692"/>
    </source>
</evidence>
<feature type="transmembrane region" description="Helical" evidence="10">
    <location>
        <begin position="197"/>
        <end position="218"/>
    </location>
</feature>
<dbReference type="SUPFAM" id="SSF161070">
    <property type="entry name" value="SNF-like"/>
    <property type="match status" value="1"/>
</dbReference>
<gene>
    <name evidence="11" type="ORF">HERILL_LOCUS5151</name>
</gene>
<dbReference type="PROSITE" id="PS50267">
    <property type="entry name" value="NA_NEUROTRAN_SYMP_3"/>
    <property type="match status" value="1"/>
</dbReference>
<dbReference type="EMBL" id="LR899010">
    <property type="protein sequence ID" value="CAD7082087.1"/>
    <property type="molecule type" value="Genomic_DNA"/>
</dbReference>
<evidence type="ECO:0000256" key="6">
    <source>
        <dbReference type="ARBA" id="ARBA00022989"/>
    </source>
</evidence>
<comment type="subcellular location">
    <subcellularLocation>
        <location evidence="1">Membrane</location>
        <topology evidence="1">Multi-pass membrane protein</topology>
    </subcellularLocation>
</comment>
<feature type="transmembrane region" description="Helical" evidence="10">
    <location>
        <begin position="470"/>
        <end position="490"/>
    </location>
</feature>
<keyword evidence="8" id="KW-0479">Metal-binding</keyword>
<evidence type="ECO:0000313" key="12">
    <source>
        <dbReference type="Proteomes" id="UP000594454"/>
    </source>
</evidence>
<evidence type="ECO:0000256" key="1">
    <source>
        <dbReference type="ARBA" id="ARBA00004141"/>
    </source>
</evidence>
<dbReference type="PANTHER" id="PTHR11616:SF240">
    <property type="entry name" value="BLOATED TUBULES, ISOFORM B-RELATED"/>
    <property type="match status" value="1"/>
</dbReference>
<proteinExistence type="inferred from homology"/>
<dbReference type="FunCoup" id="A0A7R8UL76">
    <property type="interactions" value="69"/>
</dbReference>
<keyword evidence="7 10" id="KW-0472">Membrane</keyword>
<keyword evidence="5" id="KW-0769">Symport</keyword>
<dbReference type="GO" id="GO:0005886">
    <property type="term" value="C:plasma membrane"/>
    <property type="evidence" value="ECO:0007669"/>
    <property type="project" value="TreeGrafter"/>
</dbReference>